<feature type="non-terminal residue" evidence="5">
    <location>
        <position position="1"/>
    </location>
</feature>
<comment type="caution">
    <text evidence="5">The sequence shown here is derived from an EMBL/GenBank/DDBJ whole genome shotgun (WGS) entry which is preliminary data.</text>
</comment>
<sequence>KCLATVRTDYAPGDQCYVLHLAQTPGEAVVAAALSTRTVKLFSTDASGLRFTGDLKAHTHSITGMVSAAHSPAALYTASGDGVVRAWDLRAGAVAQEFRAGCRGEALSVAVGPTLVAAGVADNLALWDARSGRQMAHWGDTHAQDVTAVQLHPDAPAALVSGSEDGLLAVFDLSAGLDEDESFQAALNIDNAVAATGWYGQGGTKLWCTTGTETLHLWEWQAACNEEGGGGQGSLADVADARAQLSALTPDFEGGVSYLVGCSYDAASETLGLMGGSLEGGLGIYPVVDSDAVAPLRAPLSVLAGGHADIVRCALHLGGGRVVTGGEDARVCLWDLTQNGAPSPPTTSLGEMASYYLSVQPHLFQETVDRQFSLLQEAKEKDQASESGEGTSSTSTDLVLSRRMAEVQRAERGRAVEDLMYVCILGKFRDLGVDMLPRIEEVQESSDTLRALTEGVHSREALDMVKEHVLGVLGPASMAYAATKIKMSALQAAQVYAASVLFGYFLRRVDTRFQLAKSLDMLPESQEEAVARLERLFSAADDGLPEGATPHPEVPGSDAAAAKPAEESEAASSDRPPADQPPPTSALVKKTKGALRRYVESFDQQTMLDMANNLQSCSPSMFRLFTERRLVTQEGGALVERQTKALFGDPKALQRQMQEAVGKDIASLDDLMERVQKAVADGKVETLTLTVGTQRRAVLEAVAYGVFLRDVESWVDGEYALLSPHRGGGSAGLSL</sequence>
<dbReference type="SUPFAM" id="SSF50978">
    <property type="entry name" value="WD40 repeat-like"/>
    <property type="match status" value="1"/>
</dbReference>
<dbReference type="Pfam" id="PF00400">
    <property type="entry name" value="WD40"/>
    <property type="match status" value="3"/>
</dbReference>
<dbReference type="PROSITE" id="PS50082">
    <property type="entry name" value="WD_REPEATS_2"/>
    <property type="match status" value="2"/>
</dbReference>
<feature type="compositionally biased region" description="Low complexity" evidence="4">
    <location>
        <begin position="385"/>
        <end position="396"/>
    </location>
</feature>
<feature type="repeat" description="WD" evidence="3">
    <location>
        <begin position="139"/>
        <end position="176"/>
    </location>
</feature>
<dbReference type="Proteomes" id="UP000279271">
    <property type="component" value="Unassembled WGS sequence"/>
</dbReference>
<evidence type="ECO:0000256" key="1">
    <source>
        <dbReference type="ARBA" id="ARBA00022574"/>
    </source>
</evidence>
<keyword evidence="1 3" id="KW-0853">WD repeat</keyword>
<gene>
    <name evidence="5" type="ORF">APUTEX25_002137</name>
</gene>
<dbReference type="InterPro" id="IPR001680">
    <property type="entry name" value="WD40_rpt"/>
</dbReference>
<dbReference type="EMBL" id="QOKY01000177">
    <property type="protein sequence ID" value="RMZ54562.1"/>
    <property type="molecule type" value="Genomic_DNA"/>
</dbReference>
<dbReference type="InterPro" id="IPR008479">
    <property type="entry name" value="DUF760"/>
</dbReference>
<dbReference type="InterPro" id="IPR036322">
    <property type="entry name" value="WD40_repeat_dom_sf"/>
</dbReference>
<dbReference type="PANTHER" id="PTHR31808">
    <property type="entry name" value="EXPRESSED PROTEIN"/>
    <property type="match status" value="1"/>
</dbReference>
<dbReference type="InterPro" id="IPR019775">
    <property type="entry name" value="WD40_repeat_CS"/>
</dbReference>
<accession>A0A3M7KZ45</accession>
<dbReference type="Gene3D" id="2.130.10.10">
    <property type="entry name" value="YVTN repeat-like/Quinoprotein amine dehydrogenase"/>
    <property type="match status" value="2"/>
</dbReference>
<evidence type="ECO:0000313" key="5">
    <source>
        <dbReference type="EMBL" id="RMZ54562.1"/>
    </source>
</evidence>
<dbReference type="Pfam" id="PF05542">
    <property type="entry name" value="DUF760"/>
    <property type="match status" value="1"/>
</dbReference>
<organism evidence="5 6">
    <name type="scientific">Auxenochlorella protothecoides</name>
    <name type="common">Green microalga</name>
    <name type="synonym">Chlorella protothecoides</name>
    <dbReference type="NCBI Taxonomy" id="3075"/>
    <lineage>
        <taxon>Eukaryota</taxon>
        <taxon>Viridiplantae</taxon>
        <taxon>Chlorophyta</taxon>
        <taxon>core chlorophytes</taxon>
        <taxon>Trebouxiophyceae</taxon>
        <taxon>Chlorellales</taxon>
        <taxon>Chlorellaceae</taxon>
        <taxon>Auxenochlorella</taxon>
    </lineage>
</organism>
<feature type="region of interest" description="Disordered" evidence="4">
    <location>
        <begin position="541"/>
        <end position="592"/>
    </location>
</feature>
<protein>
    <submittedName>
        <fullName evidence="5">Uncharacterized protein</fullName>
    </submittedName>
</protein>
<evidence type="ECO:0000256" key="3">
    <source>
        <dbReference type="PROSITE-ProRule" id="PRU00221"/>
    </source>
</evidence>
<dbReference type="InterPro" id="IPR015943">
    <property type="entry name" value="WD40/YVTN_repeat-like_dom_sf"/>
</dbReference>
<feature type="repeat" description="WD" evidence="3">
    <location>
        <begin position="55"/>
        <end position="97"/>
    </location>
</feature>
<proteinExistence type="predicted"/>
<dbReference type="PROSITE" id="PS00678">
    <property type="entry name" value="WD_REPEATS_1"/>
    <property type="match status" value="2"/>
</dbReference>
<keyword evidence="2" id="KW-0677">Repeat</keyword>
<dbReference type="SMART" id="SM00320">
    <property type="entry name" value="WD40"/>
    <property type="match status" value="5"/>
</dbReference>
<reference evidence="6" key="1">
    <citation type="journal article" date="2018" name="Algal Res.">
        <title>Characterization of plant carbon substrate utilization by Auxenochlorella protothecoides.</title>
        <authorList>
            <person name="Vogler B.W."/>
            <person name="Starkenburg S.R."/>
            <person name="Sudasinghe N."/>
            <person name="Schambach J.Y."/>
            <person name="Rollin J.A."/>
            <person name="Pattathil S."/>
            <person name="Barry A.N."/>
        </authorList>
    </citation>
    <scope>NUCLEOTIDE SEQUENCE [LARGE SCALE GENOMIC DNA]</scope>
    <source>
        <strain evidence="6">UTEX 25</strain>
    </source>
</reference>
<dbReference type="PANTHER" id="PTHR31808:SF4">
    <property type="entry name" value="LIGASE, PUTATIVE (DUF760)-RELATED"/>
    <property type="match status" value="1"/>
</dbReference>
<dbReference type="AlphaFoldDB" id="A0A3M7KZ45"/>
<evidence type="ECO:0000313" key="6">
    <source>
        <dbReference type="Proteomes" id="UP000279271"/>
    </source>
</evidence>
<dbReference type="InterPro" id="IPR038925">
    <property type="entry name" value="At3g17800-like"/>
</dbReference>
<feature type="region of interest" description="Disordered" evidence="4">
    <location>
        <begin position="378"/>
        <end position="398"/>
    </location>
</feature>
<evidence type="ECO:0000256" key="2">
    <source>
        <dbReference type="ARBA" id="ARBA00022737"/>
    </source>
</evidence>
<evidence type="ECO:0000256" key="4">
    <source>
        <dbReference type="SAM" id="MobiDB-lite"/>
    </source>
</evidence>
<name>A0A3M7KZ45_AUXPR</name>